<organism evidence="2 3">
    <name type="scientific">Mangrovibacterium marinum</name>
    <dbReference type="NCBI Taxonomy" id="1639118"/>
    <lineage>
        <taxon>Bacteria</taxon>
        <taxon>Pseudomonadati</taxon>
        <taxon>Bacteroidota</taxon>
        <taxon>Bacteroidia</taxon>
        <taxon>Marinilabiliales</taxon>
        <taxon>Prolixibacteraceae</taxon>
        <taxon>Mangrovibacterium</taxon>
    </lineage>
</organism>
<protein>
    <recommendedName>
        <fullName evidence="4">Phosphate-selective porin O/P</fullName>
    </recommendedName>
</protein>
<dbReference type="InterPro" id="IPR023614">
    <property type="entry name" value="Porin_dom_sf"/>
</dbReference>
<dbReference type="EMBL" id="QAAD01000008">
    <property type="protein sequence ID" value="PTN08470.1"/>
    <property type="molecule type" value="Genomic_DNA"/>
</dbReference>
<gene>
    <name evidence="2" type="ORF">C8N47_10827</name>
</gene>
<feature type="signal peptide" evidence="1">
    <location>
        <begin position="1"/>
        <end position="23"/>
    </location>
</feature>
<dbReference type="AlphaFoldDB" id="A0A2T5C1E4"/>
<keyword evidence="1" id="KW-0732">Signal</keyword>
<evidence type="ECO:0000256" key="1">
    <source>
        <dbReference type="SAM" id="SignalP"/>
    </source>
</evidence>
<comment type="caution">
    <text evidence="2">The sequence shown here is derived from an EMBL/GenBank/DDBJ whole genome shotgun (WGS) entry which is preliminary data.</text>
</comment>
<evidence type="ECO:0000313" key="3">
    <source>
        <dbReference type="Proteomes" id="UP000243525"/>
    </source>
</evidence>
<keyword evidence="3" id="KW-1185">Reference proteome</keyword>
<sequence length="388" mass="42922">MKMKKKALLAMVALIAGMNWVFAQNTADKLLGSDQKLTIGGYAQMDYNQKFSSDTRSNGNLDVHRMVLMFGYRFNERTQFITEIEYEHVKEVYIEQAFLQYKINDWLNFRGGLLLVPMGIINEIHEPTTFNGVERPNVDSNIAPTTWREMGAGFTGRLQDLNLKYQLYVVNGFKSYDGGGIIKGSNGFRSGRQKGAESFMSSPNLTAKVDYYGVPGLKLGLSGYFGDTQSELYDGLDKDDQTAEAKADSSVVGISMLGADASYSVKGLVMKGQLYYASVSNTGQYNVFTGKDLGSAMLGYYVEAGYDLLSAKSSNQKLVPFVRYEKYNTHQKTDGVAKNLAYDRTDITAGIGWWLTAGAVLKADLQWMSNEASATKTKQLNLGIGIAF</sequence>
<evidence type="ECO:0008006" key="4">
    <source>
        <dbReference type="Google" id="ProtNLM"/>
    </source>
</evidence>
<accession>A0A2T5C1E4</accession>
<proteinExistence type="predicted"/>
<reference evidence="2 3" key="1">
    <citation type="submission" date="2018-04" db="EMBL/GenBank/DDBJ databases">
        <title>Genomic Encyclopedia of Archaeal and Bacterial Type Strains, Phase II (KMG-II): from individual species to whole genera.</title>
        <authorList>
            <person name="Goeker M."/>
        </authorList>
    </citation>
    <scope>NUCLEOTIDE SEQUENCE [LARGE SCALE GENOMIC DNA]</scope>
    <source>
        <strain evidence="2 3">DSM 28823</strain>
    </source>
</reference>
<dbReference type="Proteomes" id="UP000243525">
    <property type="component" value="Unassembled WGS sequence"/>
</dbReference>
<dbReference type="Gene3D" id="2.40.160.10">
    <property type="entry name" value="Porin"/>
    <property type="match status" value="1"/>
</dbReference>
<dbReference type="SUPFAM" id="SSF56935">
    <property type="entry name" value="Porins"/>
    <property type="match status" value="1"/>
</dbReference>
<feature type="chain" id="PRO_5015499259" description="Phosphate-selective porin O/P" evidence="1">
    <location>
        <begin position="24"/>
        <end position="388"/>
    </location>
</feature>
<name>A0A2T5C1E4_9BACT</name>
<evidence type="ECO:0000313" key="2">
    <source>
        <dbReference type="EMBL" id="PTN08470.1"/>
    </source>
</evidence>